<gene>
    <name evidence="1" type="ORF">E3U43_017390</name>
</gene>
<accession>A0ACD3QZ86</accession>
<dbReference type="EMBL" id="CM011685">
    <property type="protein sequence ID" value="TMS12432.1"/>
    <property type="molecule type" value="Genomic_DNA"/>
</dbReference>
<comment type="caution">
    <text evidence="1">The sequence shown here is derived from an EMBL/GenBank/DDBJ whole genome shotgun (WGS) entry which is preliminary data.</text>
</comment>
<reference evidence="1" key="1">
    <citation type="submission" date="2018-11" db="EMBL/GenBank/DDBJ databases">
        <title>The sequence and de novo assembly of Larimichthys crocea genome using PacBio and Hi-C technologies.</title>
        <authorList>
            <person name="Xu P."/>
            <person name="Chen B."/>
            <person name="Zhou Z."/>
            <person name="Ke Q."/>
            <person name="Wu Y."/>
            <person name="Bai H."/>
            <person name="Pu F."/>
        </authorList>
    </citation>
    <scope>NUCLEOTIDE SEQUENCE</scope>
    <source>
        <tissue evidence="1">Muscle</tissue>
    </source>
</reference>
<protein>
    <submittedName>
        <fullName evidence="1">Uncharacterized protein</fullName>
    </submittedName>
</protein>
<sequence length="514" mass="56518">MWATAQGAFSVGGARAPEKAKKPHEFSIPLIKLAERAPQERGDDKAEGGGGQTDGGARAAKQARDSDIWRLFFPLLYIRVTKDISFRRDINKRHVPSLSRWFRTLTGSKRRFGGSVKPGRFGPGGGAAVTMVKCVVSGCPNRTASVNRAAYSRTPKRFFSFPSDPARVKVWLAALRETDKQDWTEQDLICEDHFLPEDVSASGVNSDAIPIMPPFLDEPLGLISPWGAESSDEEEEEEQWTTGGCEEQEEHEGGDDAPPAPDPAQQDPGGGLEDPGEAEKTSAAQRQRKHSIPSGVSRQDLSLGMLTQRFLELLLTAPDGSVDLRQVAASLEIRRRRVYDITNVLDGINLIQKESCNRIKWIGKCPVSSFLWKNQQKFQRELENLKLVEDTLDGLIKSCAQQLFDMTDDMENAAMAYVTHEDVSRLRAFQEQTVIVVKAPEETKLEIPAPREDIIQIHLKAGRAPIMVVACEVGSGDGVTSDPGQKSSFFSSLDKSRIRTTALHTGASSAPHSV</sequence>
<name>A0ACD3QZ86_LARCR</name>
<evidence type="ECO:0000313" key="2">
    <source>
        <dbReference type="Proteomes" id="UP000793456"/>
    </source>
</evidence>
<evidence type="ECO:0000313" key="1">
    <source>
        <dbReference type="EMBL" id="TMS12432.1"/>
    </source>
</evidence>
<dbReference type="Proteomes" id="UP000793456">
    <property type="component" value="Chromosome XII"/>
</dbReference>
<organism evidence="1 2">
    <name type="scientific">Larimichthys crocea</name>
    <name type="common">Large yellow croaker</name>
    <name type="synonym">Pseudosciaena crocea</name>
    <dbReference type="NCBI Taxonomy" id="215358"/>
    <lineage>
        <taxon>Eukaryota</taxon>
        <taxon>Metazoa</taxon>
        <taxon>Chordata</taxon>
        <taxon>Craniata</taxon>
        <taxon>Vertebrata</taxon>
        <taxon>Euteleostomi</taxon>
        <taxon>Actinopterygii</taxon>
        <taxon>Neopterygii</taxon>
        <taxon>Teleostei</taxon>
        <taxon>Neoteleostei</taxon>
        <taxon>Acanthomorphata</taxon>
        <taxon>Eupercaria</taxon>
        <taxon>Sciaenidae</taxon>
        <taxon>Larimichthys</taxon>
    </lineage>
</organism>
<proteinExistence type="predicted"/>
<keyword evidence="2" id="KW-1185">Reference proteome</keyword>